<dbReference type="Proteomes" id="UP000518752">
    <property type="component" value="Unassembled WGS sequence"/>
</dbReference>
<dbReference type="EMBL" id="JAACJN010000387">
    <property type="protein sequence ID" value="KAF5345006.1"/>
    <property type="molecule type" value="Genomic_DNA"/>
</dbReference>
<protein>
    <submittedName>
        <fullName evidence="1">Uncharacterized protein</fullName>
    </submittedName>
</protein>
<name>A0A8H5CNB2_9AGAR</name>
<keyword evidence="2" id="KW-1185">Reference proteome</keyword>
<gene>
    <name evidence="1" type="ORF">D9757_013983</name>
</gene>
<organism evidence="1 2">
    <name type="scientific">Collybiopsis confluens</name>
    <dbReference type="NCBI Taxonomy" id="2823264"/>
    <lineage>
        <taxon>Eukaryota</taxon>
        <taxon>Fungi</taxon>
        <taxon>Dikarya</taxon>
        <taxon>Basidiomycota</taxon>
        <taxon>Agaricomycotina</taxon>
        <taxon>Agaricomycetes</taxon>
        <taxon>Agaricomycetidae</taxon>
        <taxon>Agaricales</taxon>
        <taxon>Marasmiineae</taxon>
        <taxon>Omphalotaceae</taxon>
        <taxon>Collybiopsis</taxon>
    </lineage>
</organism>
<dbReference type="OrthoDB" id="2977329at2759"/>
<reference evidence="1 2" key="1">
    <citation type="journal article" date="2020" name="ISME J.">
        <title>Uncovering the hidden diversity of litter-decomposition mechanisms in mushroom-forming fungi.</title>
        <authorList>
            <person name="Floudas D."/>
            <person name="Bentzer J."/>
            <person name="Ahren D."/>
            <person name="Johansson T."/>
            <person name="Persson P."/>
            <person name="Tunlid A."/>
        </authorList>
    </citation>
    <scope>NUCLEOTIDE SEQUENCE [LARGE SCALE GENOMIC DNA]</scope>
    <source>
        <strain evidence="1 2">CBS 406.79</strain>
    </source>
</reference>
<evidence type="ECO:0000313" key="1">
    <source>
        <dbReference type="EMBL" id="KAF5345006.1"/>
    </source>
</evidence>
<evidence type="ECO:0000313" key="2">
    <source>
        <dbReference type="Proteomes" id="UP000518752"/>
    </source>
</evidence>
<accession>A0A8H5CNB2</accession>
<dbReference type="AlphaFoldDB" id="A0A8H5CNB2"/>
<proteinExistence type="predicted"/>
<comment type="caution">
    <text evidence="1">The sequence shown here is derived from an EMBL/GenBank/DDBJ whole genome shotgun (WGS) entry which is preliminary data.</text>
</comment>
<sequence length="446" mass="50398">MFIQQPSAASAAILNLGDLDARNQHLLSLDSRKLSVFPCGLAAELWNIIIDHLHDDSPSLIACLAAHPAWGSFCRYHIYENFTWNAHDCSRNTVHDFHPCPRYVRRLIIDGPFADDHHHLSEPAEPEWLLPLADRLDMFNAVTHLEVESVDFVDIFDTHAWQTFRSSRSFLSRIESLNLSNIPLQPFQLILETISLFPSLTKLDYLPSHVDLDYEEDIDYDLYQPSTNWTAFSTEHAPLLLPTFGFWNWLSARTLTHLNTIRLDAIRTSDLPSLTSYLGLIGSSLKEFRVRFSKSEEICDFTNSRPLAKSTGLRHIELVGLCRQYSNSRIWTGKESLALLSTLPNGSLSSIDLTLDVSRRRIANSRISQTPVLDSMLSNVQQFPALRAIRVNSVSSVKNGEAEEQMKKGFEKCLSRGLLKVSVSSMSDCVKDLITDPLGNDVVDDK</sequence>